<dbReference type="Proteomes" id="UP000572268">
    <property type="component" value="Unassembled WGS sequence"/>
</dbReference>
<name>A0A7J6LGT9_PEROL</name>
<dbReference type="Proteomes" id="UP000570595">
    <property type="component" value="Unassembled WGS sequence"/>
</dbReference>
<sequence length="221" mass="24814">MVASAHSIIFLVSVLATANSLRAAARPEVQNPEASKFDTLSAEMSALALEVRTMKDQISRLSLLTYEVTVSTPSCVVDDLNGEMVVHFDEYYVWWKSAELPHHSVTTWIRNNMMGLEFKNGEEVPVKFEGPLEEMKQVLAPINPFGHLFGMIKHGTSGALRKGMGEYEAQNLCGKLVKRIKDTPPGEYRGVRNWIGKFLADKAEQVLKLAHEHPEYTKKVR</sequence>
<evidence type="ECO:0000313" key="5">
    <source>
        <dbReference type="Proteomes" id="UP000572268"/>
    </source>
</evidence>
<keyword evidence="1" id="KW-0732">Signal</keyword>
<feature type="chain" id="PRO_5036205337" evidence="1">
    <location>
        <begin position="21"/>
        <end position="221"/>
    </location>
</feature>
<evidence type="ECO:0000313" key="4">
    <source>
        <dbReference type="Proteomes" id="UP000570595"/>
    </source>
</evidence>
<evidence type="ECO:0000313" key="3">
    <source>
        <dbReference type="EMBL" id="KAF4662596.1"/>
    </source>
</evidence>
<dbReference type="EMBL" id="JABANN010000315">
    <property type="protein sequence ID" value="KAF4662596.1"/>
    <property type="molecule type" value="Genomic_DNA"/>
</dbReference>
<dbReference type="AlphaFoldDB" id="A0A7J6LGT9"/>
<evidence type="ECO:0000256" key="1">
    <source>
        <dbReference type="SAM" id="SignalP"/>
    </source>
</evidence>
<dbReference type="OrthoDB" id="10272837at2759"/>
<dbReference type="EMBL" id="JABAHT010000313">
    <property type="protein sequence ID" value="KAF4658336.1"/>
    <property type="molecule type" value="Genomic_DNA"/>
</dbReference>
<proteinExistence type="predicted"/>
<protein>
    <submittedName>
        <fullName evidence="2">Uncharacterized protein</fullName>
    </submittedName>
</protein>
<feature type="signal peptide" evidence="1">
    <location>
        <begin position="1"/>
        <end position="20"/>
    </location>
</feature>
<organism evidence="2 4">
    <name type="scientific">Perkinsus olseni</name>
    <name type="common">Perkinsus atlanticus</name>
    <dbReference type="NCBI Taxonomy" id="32597"/>
    <lineage>
        <taxon>Eukaryota</taxon>
        <taxon>Sar</taxon>
        <taxon>Alveolata</taxon>
        <taxon>Perkinsozoa</taxon>
        <taxon>Perkinsea</taxon>
        <taxon>Perkinsida</taxon>
        <taxon>Perkinsidae</taxon>
        <taxon>Perkinsus</taxon>
    </lineage>
</organism>
<evidence type="ECO:0000313" key="2">
    <source>
        <dbReference type="EMBL" id="KAF4658336.1"/>
    </source>
</evidence>
<comment type="caution">
    <text evidence="2">The sequence shown here is derived from an EMBL/GenBank/DDBJ whole genome shotgun (WGS) entry which is preliminary data.</text>
</comment>
<reference evidence="4 5" key="1">
    <citation type="submission" date="2020-04" db="EMBL/GenBank/DDBJ databases">
        <title>Perkinsus olseni comparative genomics.</title>
        <authorList>
            <person name="Bogema D.R."/>
        </authorList>
    </citation>
    <scope>NUCLEOTIDE SEQUENCE [LARGE SCALE GENOMIC DNA]</scope>
    <source>
        <strain evidence="2">ATCC PRA-179</strain>
        <strain evidence="3">ATCC PRA-31</strain>
    </source>
</reference>
<accession>A0A7J6LGT9</accession>
<gene>
    <name evidence="3" type="ORF">FOL46_005223</name>
    <name evidence="2" type="ORF">FOZ61_005700</name>
</gene>